<evidence type="ECO:0000256" key="1">
    <source>
        <dbReference type="SAM" id="MobiDB-lite"/>
    </source>
</evidence>
<feature type="transmembrane region" description="Helical" evidence="2">
    <location>
        <begin position="109"/>
        <end position="131"/>
    </location>
</feature>
<sequence>MALPISPIRSAEAGPDSTPLPFGPTPVAGLRASAWERLWAQYRAPLTYVAFFGLIWTLVSGALDPTVPYDAVEALNWARNAEWGTPKNPWLTGLAFWPALGLRGPAQAVYWYASHFAAVAVGLLGVWQLALRLTRRRELAWLAMLSLNVSGVLNVDILPYNDNFLLVMLWPWMLYLLVRAAFDTPTAWPLFAVVAGLAAMTKYSTFALIGMVFLLTLLSPELRRNYRSPWFALAVAIFLLMVLPNIWWLAHHDFAAFRWVGDQVRERLNLRGLKATVSAFYPIAVLAIAILLCGARLRRPTSPEVRAPLLLLTRVLLLPLVPIVAYFTVFDGGRVTEWLQPFAVPAPALLVACVAGARSGSGQEVSVRRAIVGFAGAAAIVVVVYAFFLCANVKNAGQKFSGLKTLSVVLDQRWRDRYGAPLRYVGGHPVSHWLTFYVPGNPYLLSAWSNAARPNIYTYDIDEANVRRDGALLLGTPDVRCDDADFSAVLAQWPTLKIDTTEDVLFSFHRDAKQKQKHLCVALVAPAAPPEEH</sequence>
<dbReference type="Proteomes" id="UP000254589">
    <property type="component" value="Unassembled WGS sequence"/>
</dbReference>
<gene>
    <name evidence="4" type="ORF">NCTC13159_01798</name>
</gene>
<dbReference type="InterPro" id="IPR038731">
    <property type="entry name" value="RgtA/B/C-like"/>
</dbReference>
<evidence type="ECO:0000313" key="4">
    <source>
        <dbReference type="EMBL" id="SUA90315.1"/>
    </source>
</evidence>
<evidence type="ECO:0000313" key="5">
    <source>
        <dbReference type="Proteomes" id="UP000254589"/>
    </source>
</evidence>
<evidence type="ECO:0000259" key="3">
    <source>
        <dbReference type="Pfam" id="PF13231"/>
    </source>
</evidence>
<accession>A0AAJ4ZBK0</accession>
<feature type="transmembrane region" description="Helical" evidence="2">
    <location>
        <begin position="230"/>
        <end position="250"/>
    </location>
</feature>
<feature type="transmembrane region" description="Helical" evidence="2">
    <location>
        <begin position="309"/>
        <end position="330"/>
    </location>
</feature>
<dbReference type="EMBL" id="UGSJ01000001">
    <property type="protein sequence ID" value="SUA90315.1"/>
    <property type="molecule type" value="Genomic_DNA"/>
</dbReference>
<organism evidence="4 5">
    <name type="scientific">Pandoraea pulmonicola</name>
    <dbReference type="NCBI Taxonomy" id="93221"/>
    <lineage>
        <taxon>Bacteria</taxon>
        <taxon>Pseudomonadati</taxon>
        <taxon>Pseudomonadota</taxon>
        <taxon>Betaproteobacteria</taxon>
        <taxon>Burkholderiales</taxon>
        <taxon>Burkholderiaceae</taxon>
        <taxon>Pandoraea</taxon>
    </lineage>
</organism>
<name>A0AAJ4ZBK0_PANPU</name>
<evidence type="ECO:0000256" key="2">
    <source>
        <dbReference type="SAM" id="Phobius"/>
    </source>
</evidence>
<feature type="domain" description="Glycosyltransferase RgtA/B/C/D-like" evidence="3">
    <location>
        <begin position="115"/>
        <end position="248"/>
    </location>
</feature>
<keyword evidence="2" id="KW-0472">Membrane</keyword>
<feature type="region of interest" description="Disordered" evidence="1">
    <location>
        <begin position="1"/>
        <end position="20"/>
    </location>
</feature>
<feature type="transmembrane region" description="Helical" evidence="2">
    <location>
        <begin position="188"/>
        <end position="218"/>
    </location>
</feature>
<keyword evidence="2" id="KW-0812">Transmembrane</keyword>
<feature type="transmembrane region" description="Helical" evidence="2">
    <location>
        <begin position="370"/>
        <end position="389"/>
    </location>
</feature>
<protein>
    <recommendedName>
        <fullName evidence="3">Glycosyltransferase RgtA/B/C/D-like domain-containing protein</fullName>
    </recommendedName>
</protein>
<proteinExistence type="predicted"/>
<keyword evidence="2" id="KW-1133">Transmembrane helix</keyword>
<dbReference type="Pfam" id="PF13231">
    <property type="entry name" value="PMT_2"/>
    <property type="match status" value="1"/>
</dbReference>
<dbReference type="AlphaFoldDB" id="A0AAJ4ZBK0"/>
<feature type="transmembrane region" description="Helical" evidence="2">
    <location>
        <begin position="46"/>
        <end position="63"/>
    </location>
</feature>
<dbReference type="RefSeq" id="WP_052267001.1">
    <property type="nucleotide sequence ID" value="NZ_CP010310.2"/>
</dbReference>
<reference evidence="4 5" key="1">
    <citation type="submission" date="2018-06" db="EMBL/GenBank/DDBJ databases">
        <authorList>
            <consortium name="Pathogen Informatics"/>
            <person name="Doyle S."/>
        </authorList>
    </citation>
    <scope>NUCLEOTIDE SEQUENCE [LARGE SCALE GENOMIC DNA]</scope>
    <source>
        <strain evidence="4 5">NCTC13159</strain>
    </source>
</reference>
<comment type="caution">
    <text evidence="4">The sequence shown here is derived from an EMBL/GenBank/DDBJ whole genome shotgun (WGS) entry which is preliminary data.</text>
</comment>
<feature type="transmembrane region" description="Helical" evidence="2">
    <location>
        <begin position="279"/>
        <end position="297"/>
    </location>
</feature>